<dbReference type="Proteomes" id="UP001055115">
    <property type="component" value="Unassembled WGS sequence"/>
</dbReference>
<accession>A0AA37L9B9</accession>
<dbReference type="GeneID" id="73323045"/>
<proteinExistence type="predicted"/>
<keyword evidence="2" id="KW-1185">Reference proteome</keyword>
<evidence type="ECO:0000313" key="1">
    <source>
        <dbReference type="EMBL" id="GKT42063.1"/>
    </source>
</evidence>
<dbReference type="EMBL" id="BQXU01000004">
    <property type="protein sequence ID" value="GKT42063.1"/>
    <property type="molecule type" value="Genomic_DNA"/>
</dbReference>
<dbReference type="RefSeq" id="XP_049124413.1">
    <property type="nucleotide sequence ID" value="XM_049268456.1"/>
</dbReference>
<name>A0AA37L9B9_9PEZI</name>
<evidence type="ECO:0000313" key="2">
    <source>
        <dbReference type="Proteomes" id="UP001055115"/>
    </source>
</evidence>
<gene>
    <name evidence="1" type="ORF">ColSpa_02243</name>
</gene>
<organism evidence="1 2">
    <name type="scientific">Colletotrichum spaethianum</name>
    <dbReference type="NCBI Taxonomy" id="700344"/>
    <lineage>
        <taxon>Eukaryota</taxon>
        <taxon>Fungi</taxon>
        <taxon>Dikarya</taxon>
        <taxon>Ascomycota</taxon>
        <taxon>Pezizomycotina</taxon>
        <taxon>Sordariomycetes</taxon>
        <taxon>Hypocreomycetidae</taxon>
        <taxon>Glomerellales</taxon>
        <taxon>Glomerellaceae</taxon>
        <taxon>Colletotrichum</taxon>
        <taxon>Colletotrichum spaethianum species complex</taxon>
    </lineage>
</organism>
<sequence>MSIWAEPRRYLLPGAKLVHTGVFQSFEILGRKNCSIRQVSGLNRRRRRSKKLVAANRVEPYWCQSKFLDYVLEKQIGPILTISSNYHVALDITSIL</sequence>
<dbReference type="AlphaFoldDB" id="A0AA37L9B9"/>
<comment type="caution">
    <text evidence="1">The sequence shown here is derived from an EMBL/GenBank/DDBJ whole genome shotgun (WGS) entry which is preliminary data.</text>
</comment>
<protein>
    <submittedName>
        <fullName evidence="1">Uncharacterized protein</fullName>
    </submittedName>
</protein>
<reference evidence="1 2" key="1">
    <citation type="submission" date="2022-03" db="EMBL/GenBank/DDBJ databases">
        <title>Genome data of Colletotrichum spp.</title>
        <authorList>
            <person name="Utami Y.D."/>
            <person name="Hiruma K."/>
        </authorList>
    </citation>
    <scope>NUCLEOTIDE SEQUENCE [LARGE SCALE GENOMIC DNA]</scope>
    <source>
        <strain evidence="1 2">MAFF 239500</strain>
    </source>
</reference>